<dbReference type="SMART" id="SM00248">
    <property type="entry name" value="ANK"/>
    <property type="match status" value="5"/>
</dbReference>
<keyword evidence="2 3" id="KW-0040">ANK repeat</keyword>
<dbReference type="RefSeq" id="XP_046003771.1">
    <property type="nucleotide sequence ID" value="XM_046159917.1"/>
</dbReference>
<dbReference type="PROSITE" id="PS50297">
    <property type="entry name" value="ANK_REP_REGION"/>
    <property type="match status" value="1"/>
</dbReference>
<dbReference type="PANTHER" id="PTHR24171:SF9">
    <property type="entry name" value="ANKYRIN REPEAT DOMAIN-CONTAINING PROTEIN 39"/>
    <property type="match status" value="1"/>
</dbReference>
<dbReference type="AlphaFoldDB" id="A0A9P8XP35"/>
<dbReference type="Pfam" id="PF12796">
    <property type="entry name" value="Ank_2"/>
    <property type="match status" value="2"/>
</dbReference>
<dbReference type="Gene3D" id="1.25.40.20">
    <property type="entry name" value="Ankyrin repeat-containing domain"/>
    <property type="match status" value="2"/>
</dbReference>
<evidence type="ECO:0000256" key="2">
    <source>
        <dbReference type="ARBA" id="ARBA00023043"/>
    </source>
</evidence>
<evidence type="ECO:0000256" key="1">
    <source>
        <dbReference type="ARBA" id="ARBA00022737"/>
    </source>
</evidence>
<sequence>MRDVAQIAFKIIYGPEIHHRAAPSPVSFRDLAIEEYKLNLKPFQNVQFIAFLVANLYWRAFSPEEEERQHNKSYATEFLLSLRRTDFKESAAWLEAVSLALMIQGRVEEAELYIHRLEAISPLPENAFYVQARYGTCQGYTAALKRFSSVPTAEMLGKSCIGAAIRGDIELLAYLFANGAAGMRYVMRGHSIASAAAYAGHTVVLQFLHGRGVDITSPGLWTAPIVAAVFGGHLDTVRYLLEKGAPTIIHRRLLAEYAIQLGRLHLLRLIAQHSHLPAIGPNGVPVIAYALRSKNREARAEIVEYLVQEARLDINALSYHGTVLHIALRFGTVETIAQLVHLGADIHATDYEGQSALQYAYAQSRSVAAWLTQKYEATAWRGYKGRGHDYGSDSHMRLNWTDLPSLHYSGNLLVKRVAQMTFEPAIDHTKEDCKM</sequence>
<feature type="repeat" description="ANK" evidence="3">
    <location>
        <begin position="319"/>
        <end position="351"/>
    </location>
</feature>
<evidence type="ECO:0000313" key="5">
    <source>
        <dbReference type="Proteomes" id="UP000756346"/>
    </source>
</evidence>
<name>A0A9P8XP35_9PEZI</name>
<dbReference type="PANTHER" id="PTHR24171">
    <property type="entry name" value="ANKYRIN REPEAT DOMAIN-CONTAINING PROTEIN 39-RELATED"/>
    <property type="match status" value="1"/>
</dbReference>
<dbReference type="OrthoDB" id="5153871at2759"/>
<reference evidence="4" key="1">
    <citation type="journal article" date="2021" name="Nat. Commun.">
        <title>Genetic determinants of endophytism in the Arabidopsis root mycobiome.</title>
        <authorList>
            <person name="Mesny F."/>
            <person name="Miyauchi S."/>
            <person name="Thiergart T."/>
            <person name="Pickel B."/>
            <person name="Atanasova L."/>
            <person name="Karlsson M."/>
            <person name="Huettel B."/>
            <person name="Barry K.W."/>
            <person name="Haridas S."/>
            <person name="Chen C."/>
            <person name="Bauer D."/>
            <person name="Andreopoulos W."/>
            <person name="Pangilinan J."/>
            <person name="LaButti K."/>
            <person name="Riley R."/>
            <person name="Lipzen A."/>
            <person name="Clum A."/>
            <person name="Drula E."/>
            <person name="Henrissat B."/>
            <person name="Kohler A."/>
            <person name="Grigoriev I.V."/>
            <person name="Martin F.M."/>
            <person name="Hacquard S."/>
        </authorList>
    </citation>
    <scope>NUCLEOTIDE SEQUENCE</scope>
    <source>
        <strain evidence="4">MPI-CAGE-CH-0230</strain>
    </source>
</reference>
<keyword evidence="1" id="KW-0677">Repeat</keyword>
<dbReference type="SUPFAM" id="SSF48403">
    <property type="entry name" value="Ankyrin repeat"/>
    <property type="match status" value="1"/>
</dbReference>
<accession>A0A9P8XP35</accession>
<dbReference type="InterPro" id="IPR036770">
    <property type="entry name" value="Ankyrin_rpt-contain_sf"/>
</dbReference>
<dbReference type="PROSITE" id="PS50088">
    <property type="entry name" value="ANK_REPEAT"/>
    <property type="match status" value="1"/>
</dbReference>
<keyword evidence="5" id="KW-1185">Reference proteome</keyword>
<evidence type="ECO:0000256" key="3">
    <source>
        <dbReference type="PROSITE-ProRule" id="PRU00023"/>
    </source>
</evidence>
<dbReference type="Proteomes" id="UP000756346">
    <property type="component" value="Unassembled WGS sequence"/>
</dbReference>
<dbReference type="EMBL" id="JAGTJQ010000020">
    <property type="protein sequence ID" value="KAH7009073.1"/>
    <property type="molecule type" value="Genomic_DNA"/>
</dbReference>
<gene>
    <name evidence="4" type="ORF">B0I36DRAFT_370502</name>
</gene>
<comment type="caution">
    <text evidence="4">The sequence shown here is derived from an EMBL/GenBank/DDBJ whole genome shotgun (WGS) entry which is preliminary data.</text>
</comment>
<dbReference type="GeneID" id="70189463"/>
<proteinExistence type="predicted"/>
<dbReference type="InterPro" id="IPR002110">
    <property type="entry name" value="Ankyrin_rpt"/>
</dbReference>
<evidence type="ECO:0000313" key="4">
    <source>
        <dbReference type="EMBL" id="KAH7009073.1"/>
    </source>
</evidence>
<protein>
    <submittedName>
        <fullName evidence="4">Ankyrin repeat-containing domain protein</fullName>
    </submittedName>
</protein>
<organism evidence="4 5">
    <name type="scientific">Microdochium trichocladiopsis</name>
    <dbReference type="NCBI Taxonomy" id="1682393"/>
    <lineage>
        <taxon>Eukaryota</taxon>
        <taxon>Fungi</taxon>
        <taxon>Dikarya</taxon>
        <taxon>Ascomycota</taxon>
        <taxon>Pezizomycotina</taxon>
        <taxon>Sordariomycetes</taxon>
        <taxon>Xylariomycetidae</taxon>
        <taxon>Xylariales</taxon>
        <taxon>Microdochiaceae</taxon>
        <taxon>Microdochium</taxon>
    </lineage>
</organism>